<evidence type="ECO:0000313" key="2">
    <source>
        <dbReference type="Proteomes" id="UP000218810"/>
    </source>
</evidence>
<comment type="caution">
    <text evidence="1">The sequence shown here is derived from an EMBL/GenBank/DDBJ whole genome shotgun (WGS) entry which is preliminary data.</text>
</comment>
<dbReference type="SUPFAM" id="SSF53335">
    <property type="entry name" value="S-adenosyl-L-methionine-dependent methyltransferases"/>
    <property type="match status" value="1"/>
</dbReference>
<dbReference type="Proteomes" id="UP000218810">
    <property type="component" value="Unassembled WGS sequence"/>
</dbReference>
<dbReference type="AlphaFoldDB" id="A0A2A2WPJ9"/>
<dbReference type="Gene3D" id="3.40.50.150">
    <property type="entry name" value="Vaccinia Virus protein VP39"/>
    <property type="match status" value="1"/>
</dbReference>
<keyword evidence="2" id="KW-1185">Reference proteome</keyword>
<dbReference type="RefSeq" id="WP_095718336.1">
    <property type="nucleotide sequence ID" value="NZ_NTGA01000017.1"/>
</dbReference>
<evidence type="ECO:0008006" key="3">
    <source>
        <dbReference type="Google" id="ProtNLM"/>
    </source>
</evidence>
<organism evidence="1 2">
    <name type="scientific">Dietzia natronolimnaea</name>
    <dbReference type="NCBI Taxonomy" id="161920"/>
    <lineage>
        <taxon>Bacteria</taxon>
        <taxon>Bacillati</taxon>
        <taxon>Actinomycetota</taxon>
        <taxon>Actinomycetes</taxon>
        <taxon>Mycobacteriales</taxon>
        <taxon>Dietziaceae</taxon>
        <taxon>Dietzia</taxon>
    </lineage>
</organism>
<dbReference type="CDD" id="cd02440">
    <property type="entry name" value="AdoMet_MTases"/>
    <property type="match status" value="1"/>
</dbReference>
<dbReference type="InterPro" id="IPR029063">
    <property type="entry name" value="SAM-dependent_MTases_sf"/>
</dbReference>
<gene>
    <name evidence="1" type="ORF">CEY15_10130</name>
</gene>
<protein>
    <recommendedName>
        <fullName evidence="3">Methyltransferase</fullName>
    </recommendedName>
</protein>
<reference evidence="2" key="1">
    <citation type="submission" date="2017-09" db="EMBL/GenBank/DDBJ databases">
        <authorList>
            <person name="Zhang Y."/>
            <person name="Huang X."/>
            <person name="Liu J."/>
            <person name="Lu L."/>
            <person name="Peng K."/>
        </authorList>
    </citation>
    <scope>NUCLEOTIDE SEQUENCE [LARGE SCALE GENOMIC DNA]</scope>
    <source>
        <strain evidence="2">S-XJ-1</strain>
    </source>
</reference>
<sequence>MPDSTDVPATDRSRLTDLARRSAGLVDDSLYAPARADAAELGAASPDALTAEVIRLVARLTGARAAVCISPAPGVPALAILAAAGQGSGAVVTCITDDPHHLEAARAAVRDAGHPASAARYIAARPLEVADRLADGAYDLLVADVPDHSVSRVLARAHHLLRPGGALVLIGEHAPLPEGADLPEHAHATVLPVGGGLTVVTL</sequence>
<dbReference type="EMBL" id="NTGA01000017">
    <property type="protein sequence ID" value="PAY23142.1"/>
    <property type="molecule type" value="Genomic_DNA"/>
</dbReference>
<accession>A0A2A2WPJ9</accession>
<dbReference type="OrthoDB" id="4774874at2"/>
<evidence type="ECO:0000313" key="1">
    <source>
        <dbReference type="EMBL" id="PAY23142.1"/>
    </source>
</evidence>
<name>A0A2A2WPJ9_9ACTN</name>
<proteinExistence type="predicted"/>